<keyword evidence="2" id="KW-1185">Reference proteome</keyword>
<dbReference type="KEGG" id="this:HZT40_00075"/>
<organism evidence="1 2">
    <name type="scientific">Candidatus Thiothrix singaporensis</name>
    <dbReference type="NCBI Taxonomy" id="2799669"/>
    <lineage>
        <taxon>Bacteria</taxon>
        <taxon>Pseudomonadati</taxon>
        <taxon>Pseudomonadota</taxon>
        <taxon>Gammaproteobacteria</taxon>
        <taxon>Thiotrichales</taxon>
        <taxon>Thiotrichaceae</taxon>
        <taxon>Thiothrix</taxon>
    </lineage>
</organism>
<dbReference type="InterPro" id="IPR009003">
    <property type="entry name" value="Peptidase_S1_PA"/>
</dbReference>
<reference evidence="1" key="1">
    <citation type="submission" date="2020-06" db="EMBL/GenBank/DDBJ databases">
        <title>Analysis procedures for assessing recovery of high quality, complete, closed genomes from Nanopore long read metagenome sequencing.</title>
        <authorList>
            <person name="Bessarab I."/>
            <person name="Arumugam K."/>
            <person name="Haryono M."/>
            <person name="Liu X."/>
            <person name="Roy S."/>
            <person name="Zuniga-Montanez R.E."/>
            <person name="Qiu G."/>
            <person name="Drautz-Moses D.I."/>
            <person name="Law Y.Y."/>
            <person name="Wuertz S."/>
            <person name="Lauro F.M."/>
            <person name="Huson D.H."/>
            <person name="Williams R.B."/>
        </authorList>
    </citation>
    <scope>NUCLEOTIDE SEQUENCE [LARGE SCALE GENOMIC DNA]</scope>
    <source>
        <strain evidence="1">SSD2</strain>
    </source>
</reference>
<accession>A0A7L6AMP0</accession>
<protein>
    <recommendedName>
        <fullName evidence="3">Serine protease</fullName>
    </recommendedName>
</protein>
<dbReference type="Proteomes" id="UP000510621">
    <property type="component" value="Chromosome"/>
</dbReference>
<gene>
    <name evidence="1" type="ORF">HZT40_00075</name>
</gene>
<name>A0A7L6AMP0_9GAMM</name>
<evidence type="ECO:0000313" key="1">
    <source>
        <dbReference type="EMBL" id="QLQ30279.1"/>
    </source>
</evidence>
<sequence>MAYEAAFVRVFNGDPEKGGAFKGTAFFIRPQQLMTARHVIGQCRNGVYLRLPPGGDVYQLAPEQIAHGERDVASLHLEHPCEHAQCIPLASAPLKEMEDVIQSGFYDASTPLHQRKTHISNHLGKLNTWATADGVKLA</sequence>
<proteinExistence type="predicted"/>
<dbReference type="EMBL" id="CP059265">
    <property type="protein sequence ID" value="QLQ30279.1"/>
    <property type="molecule type" value="Genomic_DNA"/>
</dbReference>
<evidence type="ECO:0008006" key="3">
    <source>
        <dbReference type="Google" id="ProtNLM"/>
    </source>
</evidence>
<evidence type="ECO:0000313" key="2">
    <source>
        <dbReference type="Proteomes" id="UP000510621"/>
    </source>
</evidence>
<dbReference type="SUPFAM" id="SSF50494">
    <property type="entry name" value="Trypsin-like serine proteases"/>
    <property type="match status" value="1"/>
</dbReference>
<dbReference type="AlphaFoldDB" id="A0A7L6AMP0"/>